<reference evidence="1 2" key="1">
    <citation type="journal article" date="2020" name="Genome Biol. Evol.">
        <title>A new high-quality draft genome assembly of the Chinese cordyceps Ophiocordyceps sinensis.</title>
        <authorList>
            <person name="Shu R."/>
            <person name="Zhang J."/>
            <person name="Meng Q."/>
            <person name="Zhang H."/>
            <person name="Zhou G."/>
            <person name="Li M."/>
            <person name="Wu P."/>
            <person name="Zhao Y."/>
            <person name="Chen C."/>
            <person name="Qin Q."/>
        </authorList>
    </citation>
    <scope>NUCLEOTIDE SEQUENCE [LARGE SCALE GENOMIC DNA]</scope>
    <source>
        <strain evidence="1 2">IOZ07</strain>
    </source>
</reference>
<evidence type="ECO:0000313" key="2">
    <source>
        <dbReference type="Proteomes" id="UP000557566"/>
    </source>
</evidence>
<dbReference type="PANTHER" id="PTHR35332">
    <property type="entry name" value="REGULATION OF ENOLASE PROTEIN 1"/>
    <property type="match status" value="1"/>
</dbReference>
<accession>A0A8H4LV28</accession>
<protein>
    <submittedName>
        <fullName evidence="1">Uncharacterized protein</fullName>
    </submittedName>
</protein>
<proteinExistence type="predicted"/>
<evidence type="ECO:0000313" key="1">
    <source>
        <dbReference type="EMBL" id="KAF4506148.1"/>
    </source>
</evidence>
<dbReference type="Gene3D" id="2.60.120.200">
    <property type="match status" value="1"/>
</dbReference>
<dbReference type="AlphaFoldDB" id="A0A8H4LV28"/>
<comment type="caution">
    <text evidence="1">The sequence shown here is derived from an EMBL/GenBank/DDBJ whole genome shotgun (WGS) entry which is preliminary data.</text>
</comment>
<sequence>MDSSAFAIETAPNTDIWKKPPSHDVFTAPFRTHSKRPTSSFCSATLTFAANYTLQYDQAGILLIFTDRHNPGASRKWIKAGIELYDGVARLSTVCCDAWADWSVAPVPDERDVAHGRRPVTLRIEKHIDASGLSLWVYHVVDADGGRGKTKIPMREVCWPFGEAASEGWELEVAAAVARPAKDTKDKFEAKFDHFDVEWK</sequence>
<gene>
    <name evidence="1" type="ORF">G6O67_006263</name>
</gene>
<dbReference type="PANTHER" id="PTHR35332:SF2">
    <property type="entry name" value="REGULATION OF ENOLASE PROTEIN 1"/>
    <property type="match status" value="1"/>
</dbReference>
<dbReference type="EMBL" id="JAAVMX010000007">
    <property type="protein sequence ID" value="KAF4506148.1"/>
    <property type="molecule type" value="Genomic_DNA"/>
</dbReference>
<dbReference type="Proteomes" id="UP000557566">
    <property type="component" value="Unassembled WGS sequence"/>
</dbReference>
<dbReference type="Pfam" id="PF07081">
    <property type="entry name" value="DUF1349"/>
    <property type="match status" value="1"/>
</dbReference>
<dbReference type="OrthoDB" id="42525at2759"/>
<dbReference type="InterPro" id="IPR009784">
    <property type="entry name" value="DUF1349"/>
</dbReference>
<organism evidence="1 2">
    <name type="scientific">Ophiocordyceps sinensis</name>
    <dbReference type="NCBI Taxonomy" id="72228"/>
    <lineage>
        <taxon>Eukaryota</taxon>
        <taxon>Fungi</taxon>
        <taxon>Dikarya</taxon>
        <taxon>Ascomycota</taxon>
        <taxon>Pezizomycotina</taxon>
        <taxon>Sordariomycetes</taxon>
        <taxon>Hypocreomycetidae</taxon>
        <taxon>Hypocreales</taxon>
        <taxon>Ophiocordycipitaceae</taxon>
        <taxon>Ophiocordyceps</taxon>
    </lineage>
</organism>
<name>A0A8H4LV28_9HYPO</name>
<keyword evidence="2" id="KW-1185">Reference proteome</keyword>